<dbReference type="PANTHER" id="PTHR46157">
    <property type="entry name" value="K(+) EFFLUX ANTIPORTER 3, CHLOROPLASTIC"/>
    <property type="match status" value="1"/>
</dbReference>
<dbReference type="GO" id="GO:0005886">
    <property type="term" value="C:plasma membrane"/>
    <property type="evidence" value="ECO:0007669"/>
    <property type="project" value="UniProtKB-SubCell"/>
</dbReference>
<evidence type="ECO:0000256" key="6">
    <source>
        <dbReference type="ARBA" id="ARBA00022538"/>
    </source>
</evidence>
<proteinExistence type="inferred from homology"/>
<evidence type="ECO:0000256" key="3">
    <source>
        <dbReference type="ARBA" id="ARBA00022449"/>
    </source>
</evidence>
<feature type="transmembrane region" description="Helical" evidence="12">
    <location>
        <begin position="31"/>
        <end position="49"/>
    </location>
</feature>
<dbReference type="InterPro" id="IPR006036">
    <property type="entry name" value="K_uptake_TrkA"/>
</dbReference>
<evidence type="ECO:0000256" key="8">
    <source>
        <dbReference type="ARBA" id="ARBA00022958"/>
    </source>
</evidence>
<evidence type="ECO:0000313" key="16">
    <source>
        <dbReference type="Proteomes" id="UP000069162"/>
    </source>
</evidence>
<keyword evidence="10 12" id="KW-0406">Ion transport</keyword>
<feature type="transmembrane region" description="Helical" evidence="12">
    <location>
        <begin position="214"/>
        <end position="233"/>
    </location>
</feature>
<keyword evidence="3 12" id="KW-0050">Antiport</keyword>
<dbReference type="Gene3D" id="1.20.1530.20">
    <property type="match status" value="1"/>
</dbReference>
<dbReference type="Gene3D" id="3.40.50.720">
    <property type="entry name" value="NAD(P)-binding Rossmann-like Domain"/>
    <property type="match status" value="1"/>
</dbReference>
<feature type="transmembrane region" description="Helical" evidence="12">
    <location>
        <begin position="147"/>
        <end position="172"/>
    </location>
</feature>
<gene>
    <name evidence="12" type="primary">kefC</name>
    <name evidence="15" type="ORF">AO703_03525</name>
</gene>
<dbReference type="GO" id="GO:0015643">
    <property type="term" value="F:toxic substance binding"/>
    <property type="evidence" value="ECO:0007669"/>
    <property type="project" value="InterPro"/>
</dbReference>
<dbReference type="PANTHER" id="PTHR46157:SF3">
    <property type="entry name" value="GLUTATHIONE-REGULATED POTASSIUM-EFFLUX SYSTEM PROTEIN KEFC"/>
    <property type="match status" value="1"/>
</dbReference>
<dbReference type="InterPro" id="IPR036291">
    <property type="entry name" value="NAD(P)-bd_dom_sf"/>
</dbReference>
<dbReference type="NCBIfam" id="TIGR00932">
    <property type="entry name" value="2a37"/>
    <property type="match status" value="1"/>
</dbReference>
<dbReference type="OrthoDB" id="9781411at2"/>
<dbReference type="Pfam" id="PF02254">
    <property type="entry name" value="TrkA_N"/>
    <property type="match status" value="1"/>
</dbReference>
<keyword evidence="4 12" id="KW-1003">Cell membrane</keyword>
<evidence type="ECO:0000256" key="13">
    <source>
        <dbReference type="SAM" id="MobiDB-lite"/>
    </source>
</evidence>
<dbReference type="InterPro" id="IPR004771">
    <property type="entry name" value="K/H_exchanger"/>
</dbReference>
<comment type="subcellular location">
    <subcellularLocation>
        <location evidence="1 12">Cell inner membrane</location>
        <topology evidence="1 12">Multi-pass membrane protein</topology>
    </subcellularLocation>
</comment>
<feature type="domain" description="RCK N-terminal" evidence="14">
    <location>
        <begin position="399"/>
        <end position="518"/>
    </location>
</feature>
<dbReference type="AlphaFoldDB" id="A0A806X9E3"/>
<feature type="transmembrane region" description="Helical" evidence="12">
    <location>
        <begin position="115"/>
        <end position="135"/>
    </location>
</feature>
<dbReference type="RefSeq" id="WP_013367641.1">
    <property type="nucleotide sequence ID" value="NZ_CP012871.1"/>
</dbReference>
<protein>
    <recommendedName>
        <fullName evidence="12">Glutathione-regulated potassium-efflux system protein KefC</fullName>
    </recommendedName>
    <alternativeName>
        <fullName evidence="12">K(+)/H(+) antiporter</fullName>
    </alternativeName>
</protein>
<keyword evidence="5 12" id="KW-0997">Cell inner membrane</keyword>
<feature type="transmembrane region" description="Helical" evidence="12">
    <location>
        <begin position="359"/>
        <end position="378"/>
    </location>
</feature>
<feature type="transmembrane region" description="Helical" evidence="12">
    <location>
        <begin position="178"/>
        <end position="202"/>
    </location>
</feature>
<comment type="similarity">
    <text evidence="12">Belongs to the monovalent cation:proton antiporter 2 (CPA2) transporter (TC 2.A.37) family. KefC subfamily.</text>
</comment>
<evidence type="ECO:0000313" key="15">
    <source>
        <dbReference type="EMBL" id="ALR75407.1"/>
    </source>
</evidence>
<dbReference type="GO" id="GO:0015503">
    <property type="term" value="F:glutathione-regulated potassium exporter activity"/>
    <property type="evidence" value="ECO:0007669"/>
    <property type="project" value="UniProtKB-UniRule"/>
</dbReference>
<name>A0A806X9E3_9ENTR</name>
<dbReference type="OMA" id="TFIGANQ"/>
<feature type="region of interest" description="Disordered" evidence="13">
    <location>
        <begin position="598"/>
        <end position="621"/>
    </location>
</feature>
<dbReference type="EMBL" id="CP012871">
    <property type="protein sequence ID" value="ALR75407.1"/>
    <property type="molecule type" value="Genomic_DNA"/>
</dbReference>
<reference evidence="16" key="1">
    <citation type="submission" date="2015-10" db="EMBL/GenBank/DDBJ databases">
        <title>Complete Genome Sequencing of Klebsiella sp. strain G5.</title>
        <authorList>
            <person name="Chan K.-G."/>
            <person name="Chen J.-W."/>
        </authorList>
    </citation>
    <scope>NUCLEOTIDE SEQUENCE [LARGE SCALE GENOMIC DNA]</scope>
    <source>
        <strain evidence="16">G5</strain>
    </source>
</reference>
<evidence type="ECO:0000256" key="2">
    <source>
        <dbReference type="ARBA" id="ARBA00022448"/>
    </source>
</evidence>
<dbReference type="PRINTS" id="PR00335">
    <property type="entry name" value="KUPTAKETRKA"/>
</dbReference>
<keyword evidence="6 12" id="KW-0633">Potassium transport</keyword>
<evidence type="ECO:0000259" key="14">
    <source>
        <dbReference type="PROSITE" id="PS51201"/>
    </source>
</evidence>
<feature type="transmembrane region" description="Helical" evidence="12">
    <location>
        <begin position="327"/>
        <end position="347"/>
    </location>
</feature>
<dbReference type="GO" id="GO:0019899">
    <property type="term" value="F:enzyme binding"/>
    <property type="evidence" value="ECO:0007669"/>
    <property type="project" value="InterPro"/>
</dbReference>
<accession>A0A806X9E3</accession>
<evidence type="ECO:0000256" key="5">
    <source>
        <dbReference type="ARBA" id="ARBA00022519"/>
    </source>
</evidence>
<evidence type="ECO:0000256" key="10">
    <source>
        <dbReference type="ARBA" id="ARBA00023065"/>
    </source>
</evidence>
<keyword evidence="7 12" id="KW-0812">Transmembrane</keyword>
<keyword evidence="11 12" id="KW-0472">Membrane</keyword>
<dbReference type="InterPro" id="IPR003148">
    <property type="entry name" value="RCK_N"/>
</dbReference>
<sequence>MDSHTLIQALIYLGSAALIVPIAVRLGLGSVLGYLIAGCIIGPWGLRLVTDAESILHFAEIGVVLMLFVIGLELDPQRLWKLRVSVFGGGALQMVACGVLIGGFCMLLGLDWKVAELIGLTLALSSTAIAMQAMNERNLTVSQMGRSAFAVLLFQDIAAIPLVAMIPLLAASGASTTFGVFLLSALKVAGALVLVVLLGRYVTRPVLRFVARSGLREVFSAVALFLVFGFGLLLEEVGLSMAMGAFLAGVLLASSEYRHALESDIEPFKGLLLGLFFIGVGMSVDFGTLVSHPLRIVVLLFGFLVIKTLMLWLIARPLGVPKAQRRWFAVLLGQGSEFAFVVFGAAQMANVLDPEWAKALTLAVALSMAATPLLLVVLSRLEKTGREQEREADEIDEEQPRVIIAGFGRFGQITGRLLLSSGVKMVILDHDPDHVDTLRKFDMKVFYGDATRVDLLESAGAANAEVLINAIDDPKANLELTELAKAHFPNLRIIARARDVDHYIQLRQAGIDAPERETFEGALKSGRMALEALGLGAYEARERADLFRRFNLRMVEEMVDIAEEDDASFAAAFKRTSAMLTDIINEDRSNLSLIQRHGWQGTDEGKHTGNPADEPESKPSA</sequence>
<evidence type="ECO:0000256" key="7">
    <source>
        <dbReference type="ARBA" id="ARBA00022692"/>
    </source>
</evidence>
<feature type="transmembrane region" description="Helical" evidence="12">
    <location>
        <begin position="239"/>
        <end position="258"/>
    </location>
</feature>
<dbReference type="InterPro" id="IPR006153">
    <property type="entry name" value="Cation/H_exchanger_TM"/>
</dbReference>
<dbReference type="Pfam" id="PF00999">
    <property type="entry name" value="Na_H_Exchanger"/>
    <property type="match status" value="1"/>
</dbReference>
<feature type="transmembrane region" description="Helical" evidence="12">
    <location>
        <begin position="86"/>
        <end position="109"/>
    </location>
</feature>
<dbReference type="GO" id="GO:1902600">
    <property type="term" value="P:proton transmembrane transport"/>
    <property type="evidence" value="ECO:0007669"/>
    <property type="project" value="InterPro"/>
</dbReference>
<dbReference type="HAMAP" id="MF_01413">
    <property type="entry name" value="K_H_efflux_KefC"/>
    <property type="match status" value="1"/>
</dbReference>
<dbReference type="InterPro" id="IPR038770">
    <property type="entry name" value="Na+/solute_symporter_sf"/>
</dbReference>
<keyword evidence="2 12" id="KW-0813">Transport</keyword>
<dbReference type="Proteomes" id="UP000069162">
    <property type="component" value="Chromosome"/>
</dbReference>
<evidence type="ECO:0000256" key="9">
    <source>
        <dbReference type="ARBA" id="ARBA00022989"/>
    </source>
</evidence>
<dbReference type="SUPFAM" id="SSF51735">
    <property type="entry name" value="NAD(P)-binding Rossmann-fold domains"/>
    <property type="match status" value="1"/>
</dbReference>
<dbReference type="InterPro" id="IPR023941">
    <property type="entry name" value="K_H_efflux_KefC"/>
</dbReference>
<comment type="subunit">
    <text evidence="12">Homodimer. Interacts with the regulatory subunit KefF.</text>
</comment>
<dbReference type="GO" id="GO:0051595">
    <property type="term" value="P:response to methylglyoxal"/>
    <property type="evidence" value="ECO:0007669"/>
    <property type="project" value="InterPro"/>
</dbReference>
<evidence type="ECO:0000256" key="4">
    <source>
        <dbReference type="ARBA" id="ARBA00022475"/>
    </source>
</evidence>
<dbReference type="NCBIfam" id="NF002924">
    <property type="entry name" value="PRK03562.1"/>
    <property type="match status" value="1"/>
</dbReference>
<evidence type="ECO:0000256" key="1">
    <source>
        <dbReference type="ARBA" id="ARBA00004429"/>
    </source>
</evidence>
<feature type="transmembrane region" description="Helical" evidence="12">
    <location>
        <begin position="270"/>
        <end position="290"/>
    </location>
</feature>
<evidence type="ECO:0000256" key="12">
    <source>
        <dbReference type="HAMAP-Rule" id="MF_01413"/>
    </source>
</evidence>
<feature type="transmembrane region" description="Helical" evidence="12">
    <location>
        <begin position="55"/>
        <end position="74"/>
    </location>
</feature>
<dbReference type="FunFam" id="1.20.1530.20:FF:000001">
    <property type="entry name" value="Glutathione-regulated potassium-efflux system protein KefB"/>
    <property type="match status" value="1"/>
</dbReference>
<dbReference type="FunFam" id="3.40.50.720:FF:000036">
    <property type="entry name" value="Glutathione-regulated potassium-efflux system protein KefB"/>
    <property type="match status" value="1"/>
</dbReference>
<evidence type="ECO:0000256" key="11">
    <source>
        <dbReference type="ARBA" id="ARBA00023136"/>
    </source>
</evidence>
<feature type="transmembrane region" description="Helical" evidence="12">
    <location>
        <begin position="296"/>
        <end position="315"/>
    </location>
</feature>
<organism evidence="15 16">
    <name type="scientific">[Enterobacter] lignolyticus</name>
    <dbReference type="NCBI Taxonomy" id="1334193"/>
    <lineage>
        <taxon>Bacteria</taxon>
        <taxon>Pseudomonadati</taxon>
        <taxon>Pseudomonadota</taxon>
        <taxon>Gammaproteobacteria</taxon>
        <taxon>Enterobacterales</taxon>
        <taxon>Enterobacteriaceae</taxon>
        <taxon>Pluralibacter</taxon>
    </lineage>
</organism>
<dbReference type="KEGG" id="kle:AO703_03525"/>
<keyword evidence="8 12" id="KW-0630">Potassium</keyword>
<feature type="transmembrane region" description="Helical" evidence="12">
    <location>
        <begin position="6"/>
        <end position="24"/>
    </location>
</feature>
<comment type="function">
    <text evidence="12">Pore-forming subunit of a potassium efflux system that confers protection against electrophiles. Catalyzes K(+)/H(+) antiport.</text>
</comment>
<keyword evidence="9 12" id="KW-1133">Transmembrane helix</keyword>
<dbReference type="PROSITE" id="PS51201">
    <property type="entry name" value="RCK_N"/>
    <property type="match status" value="1"/>
</dbReference>